<reference evidence="22 23" key="1">
    <citation type="submission" date="2019-06" db="EMBL/GenBank/DDBJ databases">
        <title>A chromosome-scale genome assembly of the European perch, Perca fluviatilis.</title>
        <authorList>
            <person name="Roques C."/>
            <person name="Zahm M."/>
            <person name="Cabau C."/>
            <person name="Klopp C."/>
            <person name="Bouchez O."/>
            <person name="Donnadieu C."/>
            <person name="Kuhl H."/>
            <person name="Gislard M."/>
            <person name="Guendouz S."/>
            <person name="Journot L."/>
            <person name="Haffray P."/>
            <person name="Bestin A."/>
            <person name="Morvezen R."/>
            <person name="Feron R."/>
            <person name="Wen M."/>
            <person name="Jouanno E."/>
            <person name="Herpin A."/>
            <person name="Schartl M."/>
            <person name="Postlethwait J."/>
            <person name="Schaerlinger B."/>
            <person name="Chardard D."/>
            <person name="Lecocq T."/>
            <person name="Poncet C."/>
            <person name="Jaffrelo L."/>
            <person name="Lampietro C."/>
            <person name="Guiguen Y."/>
        </authorList>
    </citation>
    <scope>NUCLEOTIDE SEQUENCE [LARGE SCALE GENOMIC DNA]</scope>
    <source>
        <tissue evidence="22">Blood</tissue>
    </source>
</reference>
<evidence type="ECO:0000256" key="12">
    <source>
        <dbReference type="ARBA" id="ARBA00023257"/>
    </source>
</evidence>
<dbReference type="GO" id="GO:0030672">
    <property type="term" value="C:synaptic vesicle membrane"/>
    <property type="evidence" value="ECO:0007669"/>
    <property type="project" value="TreeGrafter"/>
</dbReference>
<evidence type="ECO:0000256" key="17">
    <source>
        <dbReference type="ARBA" id="ARBA00038680"/>
    </source>
</evidence>
<keyword evidence="11 21" id="KW-0472">Membrane</keyword>
<dbReference type="GO" id="GO:0097091">
    <property type="term" value="P:synaptic vesicle clustering"/>
    <property type="evidence" value="ECO:0007669"/>
    <property type="project" value="TreeGrafter"/>
</dbReference>
<dbReference type="AlphaFoldDB" id="A0A6A5DRJ1"/>
<keyword evidence="10" id="KW-0770">Synapse</keyword>
<comment type="function">
    <text evidence="15">May regulate AMPA receptor content at nascent synapses, and have a role in postsynaptic development and maturation.</text>
</comment>
<evidence type="ECO:0000256" key="2">
    <source>
        <dbReference type="ARBA" id="ARBA00004401"/>
    </source>
</evidence>
<dbReference type="GO" id="GO:0060076">
    <property type="term" value="C:excitatory synapse"/>
    <property type="evidence" value="ECO:0007669"/>
    <property type="project" value="TreeGrafter"/>
</dbReference>
<accession>A0A6A5DRJ1</accession>
<comment type="subcellular location">
    <subcellularLocation>
        <location evidence="2">Cell membrane</location>
        <topology evidence="2">Single-pass type II membrane protein</topology>
    </subcellularLocation>
    <subcellularLocation>
        <location evidence="1">Cell projection</location>
        <location evidence="1">Dendrite</location>
    </subcellularLocation>
    <subcellularLocation>
        <location evidence="16">Early endosome membrane</location>
        <topology evidence="16">Single-pass type II membrane protein</topology>
    </subcellularLocation>
    <subcellularLocation>
        <location evidence="14">Postsynaptic density membrane</location>
    </subcellularLocation>
</comment>
<dbReference type="PANTHER" id="PTHR14768:SF3">
    <property type="entry name" value="SYNAPSE DIFFERENTIATION-INDUCING GENE PROTEIN 1"/>
    <property type="match status" value="1"/>
</dbReference>
<evidence type="ECO:0000256" key="18">
    <source>
        <dbReference type="ARBA" id="ARBA00040240"/>
    </source>
</evidence>
<evidence type="ECO:0000256" key="11">
    <source>
        <dbReference type="ARBA" id="ARBA00023136"/>
    </source>
</evidence>
<feature type="transmembrane region" description="Helical" evidence="21">
    <location>
        <begin position="6"/>
        <end position="30"/>
    </location>
</feature>
<keyword evidence="9 21" id="KW-1133">Transmembrane helix</keyword>
<evidence type="ECO:0000256" key="7">
    <source>
        <dbReference type="ARBA" id="ARBA00022753"/>
    </source>
</evidence>
<dbReference type="PANTHER" id="PTHR14768">
    <property type="entry name" value="UPF0338 PROTEIN"/>
    <property type="match status" value="1"/>
</dbReference>
<evidence type="ECO:0000256" key="15">
    <source>
        <dbReference type="ARBA" id="ARBA00037790"/>
    </source>
</evidence>
<comment type="similarity">
    <text evidence="3">Belongs to the CD225/Dispanin family.</text>
</comment>
<keyword evidence="23" id="KW-1185">Reference proteome</keyword>
<evidence type="ECO:0000256" key="9">
    <source>
        <dbReference type="ARBA" id="ARBA00022989"/>
    </source>
</evidence>
<name>A0A6A5DRJ1_PERFL</name>
<comment type="caution">
    <text evidence="22">The sequence shown here is derived from an EMBL/GenBank/DDBJ whole genome shotgun (WGS) entry which is preliminary data.</text>
</comment>
<keyword evidence="8" id="KW-0735">Signal-anchor</keyword>
<keyword evidence="4" id="KW-1003">Cell membrane</keyword>
<sequence length="83" mass="8993">MPPSDHLGLSVFSMLCCFWPLGIAAFYLSHETNKASSKGDFHAASSSSRRALFLAVLSITIGTGIYVGVAVALIAYFSKNHRW</sequence>
<feature type="transmembrane region" description="Helical" evidence="21">
    <location>
        <begin position="51"/>
        <end position="77"/>
    </location>
</feature>
<dbReference type="GO" id="GO:0051965">
    <property type="term" value="P:positive regulation of synapse assembly"/>
    <property type="evidence" value="ECO:0007669"/>
    <property type="project" value="TreeGrafter"/>
</dbReference>
<protein>
    <recommendedName>
        <fullName evidence="18">Synapse differentiation-inducing gene protein 1</fullName>
    </recommendedName>
    <alternativeName>
        <fullName evidence="19">Dispanin subfamily C member 2</fullName>
    </alternativeName>
    <alternativeName>
        <fullName evidence="20">Transmembrane protein 90B</fullName>
    </alternativeName>
</protein>
<evidence type="ECO:0000313" key="23">
    <source>
        <dbReference type="Proteomes" id="UP000465112"/>
    </source>
</evidence>
<evidence type="ECO:0000256" key="19">
    <source>
        <dbReference type="ARBA" id="ARBA00041354"/>
    </source>
</evidence>
<evidence type="ECO:0000256" key="16">
    <source>
        <dbReference type="ARBA" id="ARBA00037858"/>
    </source>
</evidence>
<evidence type="ECO:0000256" key="1">
    <source>
        <dbReference type="ARBA" id="ARBA00004279"/>
    </source>
</evidence>
<evidence type="ECO:0000256" key="14">
    <source>
        <dbReference type="ARBA" id="ARBA00034112"/>
    </source>
</evidence>
<evidence type="ECO:0000256" key="21">
    <source>
        <dbReference type="SAM" id="Phobius"/>
    </source>
</evidence>
<evidence type="ECO:0000313" key="22">
    <source>
        <dbReference type="EMBL" id="KAF1375351.1"/>
    </source>
</evidence>
<evidence type="ECO:0000256" key="8">
    <source>
        <dbReference type="ARBA" id="ARBA00022968"/>
    </source>
</evidence>
<dbReference type="EMBL" id="VHII01000019">
    <property type="protein sequence ID" value="KAF1375351.1"/>
    <property type="molecule type" value="Genomic_DNA"/>
</dbReference>
<keyword evidence="12" id="KW-0628">Postsynaptic cell membrane</keyword>
<evidence type="ECO:0000256" key="5">
    <source>
        <dbReference type="ARBA" id="ARBA00022553"/>
    </source>
</evidence>
<keyword evidence="7" id="KW-0967">Endosome</keyword>
<proteinExistence type="inferred from homology"/>
<keyword evidence="5" id="KW-0597">Phosphoprotein</keyword>
<dbReference type="GO" id="GO:0043197">
    <property type="term" value="C:dendritic spine"/>
    <property type="evidence" value="ECO:0007669"/>
    <property type="project" value="UniProtKB-SubCell"/>
</dbReference>
<evidence type="ECO:0000256" key="4">
    <source>
        <dbReference type="ARBA" id="ARBA00022475"/>
    </source>
</evidence>
<dbReference type="Pfam" id="PF04505">
    <property type="entry name" value="CD225"/>
    <property type="match status" value="1"/>
</dbReference>
<organism evidence="22 23">
    <name type="scientific">Perca fluviatilis</name>
    <name type="common">European perch</name>
    <dbReference type="NCBI Taxonomy" id="8168"/>
    <lineage>
        <taxon>Eukaryota</taxon>
        <taxon>Metazoa</taxon>
        <taxon>Chordata</taxon>
        <taxon>Craniata</taxon>
        <taxon>Vertebrata</taxon>
        <taxon>Euteleostomi</taxon>
        <taxon>Actinopterygii</taxon>
        <taxon>Neopterygii</taxon>
        <taxon>Teleostei</taxon>
        <taxon>Neoteleostei</taxon>
        <taxon>Acanthomorphata</taxon>
        <taxon>Eupercaria</taxon>
        <taxon>Perciformes</taxon>
        <taxon>Percoidei</taxon>
        <taxon>Percidae</taxon>
        <taxon>Percinae</taxon>
        <taxon>Perca</taxon>
    </lineage>
</organism>
<dbReference type="InterPro" id="IPR007593">
    <property type="entry name" value="CD225/Dispanin_fam"/>
</dbReference>
<dbReference type="Proteomes" id="UP000465112">
    <property type="component" value="Chromosome 19"/>
</dbReference>
<evidence type="ECO:0000256" key="10">
    <source>
        <dbReference type="ARBA" id="ARBA00023018"/>
    </source>
</evidence>
<evidence type="ECO:0000256" key="3">
    <source>
        <dbReference type="ARBA" id="ARBA00006843"/>
    </source>
</evidence>
<evidence type="ECO:0000256" key="20">
    <source>
        <dbReference type="ARBA" id="ARBA00042246"/>
    </source>
</evidence>
<comment type="subunit">
    <text evidence="17">Homodimer. Interacts with GRIA1 and GRIA2.</text>
</comment>
<dbReference type="GO" id="GO:0031901">
    <property type="term" value="C:early endosome membrane"/>
    <property type="evidence" value="ECO:0007669"/>
    <property type="project" value="UniProtKB-SubCell"/>
</dbReference>
<keyword evidence="6 21" id="KW-0812">Transmembrane</keyword>
<keyword evidence="13" id="KW-0966">Cell projection</keyword>
<gene>
    <name evidence="22" type="ORF">PFLUV_G00218910</name>
</gene>
<dbReference type="GO" id="GO:0098839">
    <property type="term" value="C:postsynaptic density membrane"/>
    <property type="evidence" value="ECO:0007669"/>
    <property type="project" value="UniProtKB-SubCell"/>
</dbReference>
<evidence type="ECO:0000256" key="6">
    <source>
        <dbReference type="ARBA" id="ARBA00022692"/>
    </source>
</evidence>
<evidence type="ECO:0000256" key="13">
    <source>
        <dbReference type="ARBA" id="ARBA00023273"/>
    </source>
</evidence>